<comment type="caution">
    <text evidence="2">The sequence shown here is derived from an EMBL/GenBank/DDBJ whole genome shotgun (WGS) entry which is preliminary data.</text>
</comment>
<dbReference type="RefSeq" id="WP_330157368.1">
    <property type="nucleotide sequence ID" value="NZ_BAAAJA010000028.1"/>
</dbReference>
<keyword evidence="2" id="KW-0378">Hydrolase</keyword>
<dbReference type="EMBL" id="JAUUCC010000011">
    <property type="protein sequence ID" value="MEE2050124.1"/>
    <property type="molecule type" value="Genomic_DNA"/>
</dbReference>
<dbReference type="GO" id="GO:0016787">
    <property type="term" value="F:hydrolase activity"/>
    <property type="evidence" value="ECO:0007669"/>
    <property type="project" value="UniProtKB-KW"/>
</dbReference>
<proteinExistence type="predicted"/>
<accession>A0ABU7KLG2</accession>
<evidence type="ECO:0000259" key="1">
    <source>
        <dbReference type="Pfam" id="PF12697"/>
    </source>
</evidence>
<gene>
    <name evidence="2" type="ORF">Q8A49_06395</name>
</gene>
<reference evidence="2 3" key="1">
    <citation type="submission" date="2023-07" db="EMBL/GenBank/DDBJ databases">
        <authorList>
            <person name="Girao M."/>
            <person name="Carvalho M.F."/>
        </authorList>
    </citation>
    <scope>NUCLEOTIDE SEQUENCE [LARGE SCALE GENOMIC DNA]</scope>
    <source>
        <strain evidence="2 3">66/93</strain>
    </source>
</reference>
<evidence type="ECO:0000313" key="3">
    <source>
        <dbReference type="Proteomes" id="UP001348641"/>
    </source>
</evidence>
<protein>
    <submittedName>
        <fullName evidence="2">Alpha/beta hydrolase</fullName>
    </submittedName>
</protein>
<evidence type="ECO:0000313" key="2">
    <source>
        <dbReference type="EMBL" id="MEE2050124.1"/>
    </source>
</evidence>
<dbReference type="SUPFAM" id="SSF53474">
    <property type="entry name" value="alpha/beta-Hydrolases"/>
    <property type="match status" value="1"/>
</dbReference>
<dbReference type="InterPro" id="IPR050266">
    <property type="entry name" value="AB_hydrolase_sf"/>
</dbReference>
<dbReference type="Pfam" id="PF12697">
    <property type="entry name" value="Abhydrolase_6"/>
    <property type="match status" value="1"/>
</dbReference>
<sequence>MNDPYMARMPLSFRTGPHVRRESTWHEHGDVIMHADRIGDPGARRRVIFLHGAGGHSGLLWPFSAAVARRGLYVVAPDLPGYGRTEVGDRSAVRYTDWVSVADEFVRAERDAHDGPLIVAGASMGGLLGYDVATRTGAVDALVATCLLDPRDPAARRRISRHAWLGDAAPRLMRVVAGPLAGVSVPMRWLANMAAISNDPQLTRVVLRDRLGGGTSMPLGFLRSFLEWEPAVEPERAGGFGVVLAHPAEDRWTPVEISLPFFERHAGPRKLVLLEGAGHFPVEEPGAGQLVEAIVDTPLP</sequence>
<dbReference type="InterPro" id="IPR000073">
    <property type="entry name" value="AB_hydrolase_1"/>
</dbReference>
<feature type="domain" description="AB hydrolase-1" evidence="1">
    <location>
        <begin position="47"/>
        <end position="285"/>
    </location>
</feature>
<name>A0ABU7KLG2_9ACTN</name>
<dbReference type="Proteomes" id="UP001348641">
    <property type="component" value="Unassembled WGS sequence"/>
</dbReference>
<dbReference type="PANTHER" id="PTHR43798">
    <property type="entry name" value="MONOACYLGLYCEROL LIPASE"/>
    <property type="match status" value="1"/>
</dbReference>
<dbReference type="InterPro" id="IPR029058">
    <property type="entry name" value="AB_hydrolase_fold"/>
</dbReference>
<organism evidence="2 3">
    <name type="scientific">Nocardiopsis tropica</name>
    <dbReference type="NCBI Taxonomy" id="109330"/>
    <lineage>
        <taxon>Bacteria</taxon>
        <taxon>Bacillati</taxon>
        <taxon>Actinomycetota</taxon>
        <taxon>Actinomycetes</taxon>
        <taxon>Streptosporangiales</taxon>
        <taxon>Nocardiopsidaceae</taxon>
        <taxon>Nocardiopsis</taxon>
    </lineage>
</organism>
<dbReference type="Gene3D" id="3.40.50.1820">
    <property type="entry name" value="alpha/beta hydrolase"/>
    <property type="match status" value="1"/>
</dbReference>
<dbReference type="PANTHER" id="PTHR43798:SF33">
    <property type="entry name" value="HYDROLASE, PUTATIVE (AFU_ORTHOLOGUE AFUA_2G14860)-RELATED"/>
    <property type="match status" value="1"/>
</dbReference>
<dbReference type="PRINTS" id="PR00111">
    <property type="entry name" value="ABHYDROLASE"/>
</dbReference>